<evidence type="ECO:0000256" key="12">
    <source>
        <dbReference type="SAM" id="MobiDB-lite"/>
    </source>
</evidence>
<dbReference type="PANTHER" id="PTHR12303:SF6">
    <property type="entry name" value="CARNOSINE N-METHYLTRANSFERASE"/>
    <property type="match status" value="1"/>
</dbReference>
<dbReference type="GO" id="GO:0035498">
    <property type="term" value="P:carnosine metabolic process"/>
    <property type="evidence" value="ECO:0007669"/>
    <property type="project" value="UniProtKB-ARBA"/>
</dbReference>
<keyword evidence="7 13" id="KW-0489">Methyltransferase</keyword>
<comment type="caution">
    <text evidence="13">The sequence shown here is derived from an EMBL/GenBank/DDBJ whole genome shotgun (WGS) entry which is preliminary data.</text>
</comment>
<comment type="similarity">
    <text evidence="3">Belongs to the carnosine N-methyltransferase family.</text>
</comment>
<evidence type="ECO:0000256" key="2">
    <source>
        <dbReference type="ARBA" id="ARBA00004514"/>
    </source>
</evidence>
<proteinExistence type="inferred from homology"/>
<dbReference type="EC" id="2.1.1.22" evidence="4"/>
<evidence type="ECO:0000256" key="7">
    <source>
        <dbReference type="ARBA" id="ARBA00022603"/>
    </source>
</evidence>
<evidence type="ECO:0000256" key="6">
    <source>
        <dbReference type="ARBA" id="ARBA00022490"/>
    </source>
</evidence>
<keyword evidence="8 13" id="KW-0808">Transferase</keyword>
<keyword evidence="6" id="KW-0963">Cytoplasm</keyword>
<dbReference type="Proteomes" id="UP000499080">
    <property type="component" value="Unassembled WGS sequence"/>
</dbReference>
<dbReference type="GO" id="GO:0005829">
    <property type="term" value="C:cytosol"/>
    <property type="evidence" value="ECO:0007669"/>
    <property type="project" value="UniProtKB-SubCell"/>
</dbReference>
<dbReference type="GO" id="GO:0032259">
    <property type="term" value="P:methylation"/>
    <property type="evidence" value="ECO:0007669"/>
    <property type="project" value="UniProtKB-KW"/>
</dbReference>
<keyword evidence="14" id="KW-1185">Reference proteome</keyword>
<evidence type="ECO:0000256" key="11">
    <source>
        <dbReference type="ARBA" id="ARBA00054322"/>
    </source>
</evidence>
<protein>
    <recommendedName>
        <fullName evidence="5">Carnosine N-methyltransferase</fullName>
        <ecNumber evidence="4">2.1.1.22</ecNumber>
    </recommendedName>
</protein>
<dbReference type="EMBL" id="BGPR01009288">
    <property type="protein sequence ID" value="GBN39095.1"/>
    <property type="molecule type" value="Genomic_DNA"/>
</dbReference>
<dbReference type="Gene3D" id="3.40.50.150">
    <property type="entry name" value="Vaccinia Virus protein VP39"/>
    <property type="match status" value="1"/>
</dbReference>
<evidence type="ECO:0000256" key="10">
    <source>
        <dbReference type="ARBA" id="ARBA00023242"/>
    </source>
</evidence>
<name>A0A4Y2NHW7_ARAVE</name>
<evidence type="ECO:0000256" key="4">
    <source>
        <dbReference type="ARBA" id="ARBA00012003"/>
    </source>
</evidence>
<evidence type="ECO:0000256" key="1">
    <source>
        <dbReference type="ARBA" id="ARBA00004123"/>
    </source>
</evidence>
<dbReference type="InterPro" id="IPR029063">
    <property type="entry name" value="SAM-dependent_MTases_sf"/>
</dbReference>
<dbReference type="OrthoDB" id="978at2759"/>
<evidence type="ECO:0000256" key="5">
    <source>
        <dbReference type="ARBA" id="ARBA00015448"/>
    </source>
</evidence>
<sequence length="407" mass="47343">MEESDSLNNVLISNPLPDDNANQTINNKENSNDCEPEPEETEDELERKHFQRIVNAFRSYKLHSLKRLYNSTKYISSLSPHQQDLLKGYRTHLDQVRVAIEHNYEIIKVIIKDVAHLFQNADHTEDIKVISSDVNMIDMEKVQSIFKQLYREWSVEGKDERDASFKPILDEIALRFPEDKIDKPNIQILVPGAGLGRLPYEIARRGYSCQGNEFSLFMLFASNFVLNKSVNMCQGVDIFKIYPWVHQYYNNLKSYDQIQMVRFPDVNPCDIPEKVDFSMAAGSYIEIYNNLDAWDCICTCFFIDTANNVIDYIDTTWNILKPGGYWINLGPLLYHHADLPNENSIEPSYEEIRSIILKYGFILLKEELNIPTPYAQNPRSMMSYEYKSVFFVCQKPDPVCCMKNEVS</sequence>
<keyword evidence="10" id="KW-0539">Nucleus</keyword>
<keyword evidence="9" id="KW-0949">S-adenosyl-L-methionine</keyword>
<dbReference type="GO" id="GO:0030735">
    <property type="term" value="F:carnosine N-methyltransferase activity"/>
    <property type="evidence" value="ECO:0007669"/>
    <property type="project" value="UniProtKB-EC"/>
</dbReference>
<dbReference type="GO" id="GO:0005634">
    <property type="term" value="C:nucleus"/>
    <property type="evidence" value="ECO:0007669"/>
    <property type="project" value="UniProtKB-SubCell"/>
</dbReference>
<dbReference type="FunFam" id="3.40.50.150:FF:000094">
    <property type="entry name" value="Carnosine N-methyltransferase 1"/>
    <property type="match status" value="1"/>
</dbReference>
<gene>
    <name evidence="13" type="primary">Carnmt1_1</name>
    <name evidence="13" type="ORF">AVEN_49490_2</name>
</gene>
<accession>A0A4Y2NHW7</accession>
<feature type="compositionally biased region" description="Acidic residues" evidence="12">
    <location>
        <begin position="32"/>
        <end position="43"/>
    </location>
</feature>
<comment type="subcellular location">
    <subcellularLocation>
        <location evidence="2">Cytoplasm</location>
        <location evidence="2">Cytosol</location>
    </subcellularLocation>
    <subcellularLocation>
        <location evidence="1">Nucleus</location>
    </subcellularLocation>
</comment>
<dbReference type="PANTHER" id="PTHR12303">
    <property type="entry name" value="CARNOSINE N-METHYLTRANSFERASE"/>
    <property type="match status" value="1"/>
</dbReference>
<evidence type="ECO:0000313" key="13">
    <source>
        <dbReference type="EMBL" id="GBN39095.1"/>
    </source>
</evidence>
<dbReference type="InterPro" id="IPR012901">
    <property type="entry name" value="CARME"/>
</dbReference>
<dbReference type="SMART" id="SM01296">
    <property type="entry name" value="N2227"/>
    <property type="match status" value="1"/>
</dbReference>
<dbReference type="AlphaFoldDB" id="A0A4Y2NHW7"/>
<organism evidence="13 14">
    <name type="scientific">Araneus ventricosus</name>
    <name type="common">Orbweaver spider</name>
    <name type="synonym">Epeira ventricosa</name>
    <dbReference type="NCBI Taxonomy" id="182803"/>
    <lineage>
        <taxon>Eukaryota</taxon>
        <taxon>Metazoa</taxon>
        <taxon>Ecdysozoa</taxon>
        <taxon>Arthropoda</taxon>
        <taxon>Chelicerata</taxon>
        <taxon>Arachnida</taxon>
        <taxon>Araneae</taxon>
        <taxon>Araneomorphae</taxon>
        <taxon>Entelegynae</taxon>
        <taxon>Araneoidea</taxon>
        <taxon>Araneidae</taxon>
        <taxon>Araneus</taxon>
    </lineage>
</organism>
<dbReference type="SUPFAM" id="SSF53335">
    <property type="entry name" value="S-adenosyl-L-methionine-dependent methyltransferases"/>
    <property type="match status" value="1"/>
</dbReference>
<evidence type="ECO:0000256" key="9">
    <source>
        <dbReference type="ARBA" id="ARBA00022691"/>
    </source>
</evidence>
<dbReference type="Pfam" id="PF07942">
    <property type="entry name" value="CARME"/>
    <property type="match status" value="1"/>
</dbReference>
<feature type="region of interest" description="Disordered" evidence="12">
    <location>
        <begin position="1"/>
        <end position="43"/>
    </location>
</feature>
<reference evidence="13 14" key="1">
    <citation type="journal article" date="2019" name="Sci. Rep.">
        <title>Orb-weaving spider Araneus ventricosus genome elucidates the spidroin gene catalogue.</title>
        <authorList>
            <person name="Kono N."/>
            <person name="Nakamura H."/>
            <person name="Ohtoshi R."/>
            <person name="Moran D.A.P."/>
            <person name="Shinohara A."/>
            <person name="Yoshida Y."/>
            <person name="Fujiwara M."/>
            <person name="Mori M."/>
            <person name="Tomita M."/>
            <person name="Arakawa K."/>
        </authorList>
    </citation>
    <scope>NUCLEOTIDE SEQUENCE [LARGE SCALE GENOMIC DNA]</scope>
</reference>
<feature type="compositionally biased region" description="Polar residues" evidence="12">
    <location>
        <begin position="1"/>
        <end position="12"/>
    </location>
</feature>
<evidence type="ECO:0000313" key="14">
    <source>
        <dbReference type="Proteomes" id="UP000499080"/>
    </source>
</evidence>
<comment type="function">
    <text evidence="11">N-methyltransferase that catalyzes the formation of anserine (beta-alanyl-N(Pi)-methyl-L-histidine) from carnosine. Anserine, a methylated derivative of carnosine (beta-alanyl-L-histidine), is an abundant constituent of vertebrate skeletal muscles. Also methylates other L-histidine-containing di- and tripeptides such as Gly-Gly-His, Gly-His and homocarnosine (GABA-His).</text>
</comment>
<feature type="compositionally biased region" description="Polar residues" evidence="12">
    <location>
        <begin position="20"/>
        <end position="29"/>
    </location>
</feature>
<evidence type="ECO:0000256" key="3">
    <source>
        <dbReference type="ARBA" id="ARBA00010086"/>
    </source>
</evidence>
<evidence type="ECO:0000256" key="8">
    <source>
        <dbReference type="ARBA" id="ARBA00022679"/>
    </source>
</evidence>